<protein>
    <submittedName>
        <fullName evidence="1">Uncharacterized protein</fullName>
    </submittedName>
</protein>
<proteinExistence type="predicted"/>
<evidence type="ECO:0000313" key="2">
    <source>
        <dbReference type="Proteomes" id="UP000676428"/>
    </source>
</evidence>
<reference evidence="1 2" key="1">
    <citation type="journal article" date="2012" name="Int. J. Syst. Evol. Microbiol.">
        <title>Shewanella dokdonensis sp. nov., isolated from seawater.</title>
        <authorList>
            <person name="Sung H.R."/>
            <person name="Yoon J.H."/>
            <person name="Ghim S.Y."/>
        </authorList>
    </citation>
    <scope>NUCLEOTIDE SEQUENCE [LARGE SCALE GENOMIC DNA]</scope>
    <source>
        <strain evidence="1 2">DSM 23626</strain>
    </source>
</reference>
<dbReference type="Proteomes" id="UP000676428">
    <property type="component" value="Chromosome"/>
</dbReference>
<dbReference type="RefSeq" id="WP_213681737.1">
    <property type="nucleotide sequence ID" value="NZ_CP074572.1"/>
</dbReference>
<dbReference type="EMBL" id="CP074572">
    <property type="protein sequence ID" value="QVK23096.1"/>
    <property type="molecule type" value="Genomic_DNA"/>
</dbReference>
<evidence type="ECO:0000313" key="1">
    <source>
        <dbReference type="EMBL" id="QVK23096.1"/>
    </source>
</evidence>
<accession>A0ABX8DEH2</accession>
<gene>
    <name evidence="1" type="ORF">KHX94_18690</name>
</gene>
<keyword evidence="2" id="KW-1185">Reference proteome</keyword>
<sequence length="132" mass="14050">MKRALSPMLLAPGWSNALIAAAAAFIVWKLAQGLNRMDNAAAVITEPAGQLWSDVAATANGWSPVEATQAGFILNSKYVSRDGYINSTWRKAIEQSHPGNAALFDEITTGGQVKPQYLYLIDGIVSSATIKG</sequence>
<organism evidence="1 2">
    <name type="scientific">Shewanella dokdonensis</name>
    <dbReference type="NCBI Taxonomy" id="712036"/>
    <lineage>
        <taxon>Bacteria</taxon>
        <taxon>Pseudomonadati</taxon>
        <taxon>Pseudomonadota</taxon>
        <taxon>Gammaproteobacteria</taxon>
        <taxon>Alteromonadales</taxon>
        <taxon>Shewanellaceae</taxon>
        <taxon>Shewanella</taxon>
    </lineage>
</organism>
<name>A0ABX8DEH2_9GAMM</name>